<name>A0ABZ1C6L3_9BACT</name>
<evidence type="ECO:0000256" key="3">
    <source>
        <dbReference type="ARBA" id="ARBA00023163"/>
    </source>
</evidence>
<dbReference type="InterPro" id="IPR009057">
    <property type="entry name" value="Homeodomain-like_sf"/>
</dbReference>
<proteinExistence type="predicted"/>
<evidence type="ECO:0000259" key="4">
    <source>
        <dbReference type="PROSITE" id="PS01124"/>
    </source>
</evidence>
<protein>
    <submittedName>
        <fullName evidence="5">Substrate-binding domain-containing protein</fullName>
    </submittedName>
</protein>
<dbReference type="Pfam" id="PF12833">
    <property type="entry name" value="HTH_18"/>
    <property type="match status" value="1"/>
</dbReference>
<dbReference type="InterPro" id="IPR018060">
    <property type="entry name" value="HTH_AraC"/>
</dbReference>
<dbReference type="PROSITE" id="PS01124">
    <property type="entry name" value="HTH_ARAC_FAMILY_2"/>
    <property type="match status" value="1"/>
</dbReference>
<evidence type="ECO:0000256" key="2">
    <source>
        <dbReference type="ARBA" id="ARBA00023125"/>
    </source>
</evidence>
<dbReference type="InterPro" id="IPR028082">
    <property type="entry name" value="Peripla_BP_I"/>
</dbReference>
<dbReference type="InterPro" id="IPR046335">
    <property type="entry name" value="LacI/GalR-like_sensor"/>
</dbReference>
<keyword evidence="6" id="KW-1185">Reference proteome</keyword>
<dbReference type="PANTHER" id="PTHR30146:SF24">
    <property type="entry name" value="XYLOSE OPERON REGULATORY PROTEIN"/>
    <property type="match status" value="1"/>
</dbReference>
<dbReference type="Gene3D" id="1.10.10.60">
    <property type="entry name" value="Homeodomain-like"/>
    <property type="match status" value="1"/>
</dbReference>
<organism evidence="5 6">
    <name type="scientific">Actomonas aquatica</name>
    <dbReference type="NCBI Taxonomy" id="2866162"/>
    <lineage>
        <taxon>Bacteria</taxon>
        <taxon>Pseudomonadati</taxon>
        <taxon>Verrucomicrobiota</taxon>
        <taxon>Opitutia</taxon>
        <taxon>Opitutales</taxon>
        <taxon>Opitutaceae</taxon>
        <taxon>Actomonas</taxon>
    </lineage>
</organism>
<keyword evidence="1" id="KW-0805">Transcription regulation</keyword>
<dbReference type="RefSeq" id="WP_221029228.1">
    <property type="nucleotide sequence ID" value="NZ_CP139781.1"/>
</dbReference>
<sequence length="391" mass="42753">MAELRRKRVGIMLSIETEHWHGVLQGLAEGFRVEPTVQVVKIARPERFEAARLRRLRLDGLITRVSSKADEAALLAADFPVINVSGRRLGTKLDNVINDDRRVGELAARFFARRGYRNFGYCGAAKHRSSTLRQEGFMAAAQAAGDEALALVLPEMTEGDAPSPQAVDRIAAWLAKLPRPAGVFCFNDAVARAVAEACVDIGASIPNDVAVLGVDNDDIQLGFAAVALSSIELNRRRIGYLAAQRMLELITTKEPVPETVYVPPLKIVARGSTDKLAVNDEVVAEAIDYVADHLGNTIYVEEIARTVGVSRRSLEMRFKAALGTTVYAEVQRQQLERAEVLLMENPKMTIAEVAYACGFQDARHLSVVCRRKLNCTPGSLRTPPRAAAPVD</sequence>
<evidence type="ECO:0000256" key="1">
    <source>
        <dbReference type="ARBA" id="ARBA00023015"/>
    </source>
</evidence>
<dbReference type="PANTHER" id="PTHR30146">
    <property type="entry name" value="LACI-RELATED TRANSCRIPTIONAL REPRESSOR"/>
    <property type="match status" value="1"/>
</dbReference>
<reference evidence="5 6" key="2">
    <citation type="submission" date="2023-12" db="EMBL/GenBank/DDBJ databases">
        <title>Description of an unclassified Opitutus bacterium of Verrucomicrobiota.</title>
        <authorList>
            <person name="Zhang D.-F."/>
        </authorList>
    </citation>
    <scope>NUCLEOTIDE SEQUENCE [LARGE SCALE GENOMIC DNA]</scope>
    <source>
        <strain evidence="5 6">WL0086</strain>
    </source>
</reference>
<dbReference type="SUPFAM" id="SSF46689">
    <property type="entry name" value="Homeodomain-like"/>
    <property type="match status" value="2"/>
</dbReference>
<dbReference type="SMART" id="SM00342">
    <property type="entry name" value="HTH_ARAC"/>
    <property type="match status" value="1"/>
</dbReference>
<dbReference type="Gene3D" id="3.40.50.2300">
    <property type="match status" value="2"/>
</dbReference>
<keyword evidence="3" id="KW-0804">Transcription</keyword>
<dbReference type="Proteomes" id="UP000738431">
    <property type="component" value="Chromosome"/>
</dbReference>
<evidence type="ECO:0000313" key="6">
    <source>
        <dbReference type="Proteomes" id="UP000738431"/>
    </source>
</evidence>
<keyword evidence="2" id="KW-0238">DNA-binding</keyword>
<feature type="domain" description="HTH araC/xylS-type" evidence="4">
    <location>
        <begin position="284"/>
        <end position="383"/>
    </location>
</feature>
<reference evidence="5 6" key="1">
    <citation type="submission" date="2021-08" db="EMBL/GenBank/DDBJ databases">
        <authorList>
            <person name="Zhang D."/>
            <person name="Zhang A."/>
            <person name="Wang L."/>
        </authorList>
    </citation>
    <scope>NUCLEOTIDE SEQUENCE [LARGE SCALE GENOMIC DNA]</scope>
    <source>
        <strain evidence="5 6">WL0086</strain>
    </source>
</reference>
<evidence type="ECO:0000313" key="5">
    <source>
        <dbReference type="EMBL" id="WRQ87359.1"/>
    </source>
</evidence>
<dbReference type="SUPFAM" id="SSF53822">
    <property type="entry name" value="Periplasmic binding protein-like I"/>
    <property type="match status" value="1"/>
</dbReference>
<accession>A0ABZ1C6L3</accession>
<dbReference type="Pfam" id="PF13377">
    <property type="entry name" value="Peripla_BP_3"/>
    <property type="match status" value="1"/>
</dbReference>
<dbReference type="EMBL" id="CP139781">
    <property type="protein sequence ID" value="WRQ87359.1"/>
    <property type="molecule type" value="Genomic_DNA"/>
</dbReference>
<gene>
    <name evidence="5" type="ORF">K1X11_021300</name>
</gene>